<dbReference type="EMBL" id="VKHP01000237">
    <property type="protein sequence ID" value="NEV01384.1"/>
    <property type="molecule type" value="Genomic_DNA"/>
</dbReference>
<dbReference type="SUPFAM" id="SSF47203">
    <property type="entry name" value="Acyl-CoA dehydrogenase C-terminal domain-like"/>
    <property type="match status" value="1"/>
</dbReference>
<dbReference type="SUPFAM" id="SSF56645">
    <property type="entry name" value="Acyl-CoA dehydrogenase NM domain-like"/>
    <property type="match status" value="1"/>
</dbReference>
<dbReference type="InterPro" id="IPR009100">
    <property type="entry name" value="AcylCoA_DH/oxidase_NM_dom_sf"/>
</dbReference>
<organism evidence="10 11">
    <name type="scientific">Bradyrhizobium uaiense</name>
    <dbReference type="NCBI Taxonomy" id="2594946"/>
    <lineage>
        <taxon>Bacteria</taxon>
        <taxon>Pseudomonadati</taxon>
        <taxon>Pseudomonadota</taxon>
        <taxon>Alphaproteobacteria</taxon>
        <taxon>Hyphomicrobiales</taxon>
        <taxon>Nitrobacteraceae</taxon>
        <taxon>Bradyrhizobium</taxon>
    </lineage>
</organism>
<evidence type="ECO:0000259" key="7">
    <source>
        <dbReference type="Pfam" id="PF00441"/>
    </source>
</evidence>
<dbReference type="InterPro" id="IPR037069">
    <property type="entry name" value="AcylCoA_DH/ox_N_sf"/>
</dbReference>
<feature type="domain" description="Acyl-CoA dehydrogenase/oxidase C-terminal" evidence="7">
    <location>
        <begin position="230"/>
        <end position="383"/>
    </location>
</feature>
<dbReference type="Gene3D" id="2.40.110.10">
    <property type="entry name" value="Butyryl-CoA Dehydrogenase, subunit A, domain 2"/>
    <property type="match status" value="1"/>
</dbReference>
<dbReference type="Pfam" id="PF02771">
    <property type="entry name" value="Acyl-CoA_dh_N"/>
    <property type="match status" value="1"/>
</dbReference>
<dbReference type="AlphaFoldDB" id="A0A6P1BT71"/>
<evidence type="ECO:0000259" key="8">
    <source>
        <dbReference type="Pfam" id="PF02770"/>
    </source>
</evidence>
<keyword evidence="11" id="KW-1185">Reference proteome</keyword>
<dbReference type="PANTHER" id="PTHR43292:SF3">
    <property type="entry name" value="ACYL-COA DEHYDROGENASE FADE29"/>
    <property type="match status" value="1"/>
</dbReference>
<dbReference type="Proteomes" id="UP000468531">
    <property type="component" value="Unassembled WGS sequence"/>
</dbReference>
<evidence type="ECO:0000256" key="6">
    <source>
        <dbReference type="RuleBase" id="RU362125"/>
    </source>
</evidence>
<dbReference type="InterPro" id="IPR052161">
    <property type="entry name" value="Mycobact_Acyl-CoA_DH"/>
</dbReference>
<comment type="caution">
    <text evidence="10">The sequence shown here is derived from an EMBL/GenBank/DDBJ whole genome shotgun (WGS) entry which is preliminary data.</text>
</comment>
<name>A0A6P1BT71_9BRAD</name>
<evidence type="ECO:0000313" key="11">
    <source>
        <dbReference type="Proteomes" id="UP000468531"/>
    </source>
</evidence>
<evidence type="ECO:0000256" key="5">
    <source>
        <dbReference type="ARBA" id="ARBA00023002"/>
    </source>
</evidence>
<protein>
    <submittedName>
        <fullName evidence="10">Acyl-CoA dehydrogenase</fullName>
    </submittedName>
</protein>
<dbReference type="InterPro" id="IPR046373">
    <property type="entry name" value="Acyl-CoA_Oxase/DH_mid-dom_sf"/>
</dbReference>
<dbReference type="Pfam" id="PF00441">
    <property type="entry name" value="Acyl-CoA_dh_1"/>
    <property type="match status" value="1"/>
</dbReference>
<evidence type="ECO:0000259" key="9">
    <source>
        <dbReference type="Pfam" id="PF02771"/>
    </source>
</evidence>
<dbReference type="RefSeq" id="WP_163160881.1">
    <property type="nucleotide sequence ID" value="NZ_VKHP01000237.1"/>
</dbReference>
<evidence type="ECO:0000256" key="2">
    <source>
        <dbReference type="ARBA" id="ARBA00009347"/>
    </source>
</evidence>
<comment type="similarity">
    <text evidence="2 6">Belongs to the acyl-CoA dehydrogenase family.</text>
</comment>
<evidence type="ECO:0000256" key="1">
    <source>
        <dbReference type="ARBA" id="ARBA00001974"/>
    </source>
</evidence>
<keyword evidence="4 6" id="KW-0274">FAD</keyword>
<dbReference type="GO" id="GO:0016627">
    <property type="term" value="F:oxidoreductase activity, acting on the CH-CH group of donors"/>
    <property type="evidence" value="ECO:0007669"/>
    <property type="project" value="InterPro"/>
</dbReference>
<accession>A0A6P1BT71</accession>
<dbReference type="Gene3D" id="1.20.140.10">
    <property type="entry name" value="Butyryl-CoA Dehydrogenase, subunit A, domain 3"/>
    <property type="match status" value="1"/>
</dbReference>
<dbReference type="Pfam" id="PF02770">
    <property type="entry name" value="Acyl-CoA_dh_M"/>
    <property type="match status" value="1"/>
</dbReference>
<dbReference type="InterPro" id="IPR009075">
    <property type="entry name" value="AcylCo_DH/oxidase_C"/>
</dbReference>
<keyword evidence="5 6" id="KW-0560">Oxidoreductase</keyword>
<proteinExistence type="inferred from homology"/>
<gene>
    <name evidence="10" type="ORF">FNJ47_37805</name>
</gene>
<dbReference type="GO" id="GO:0050660">
    <property type="term" value="F:flavin adenine dinucleotide binding"/>
    <property type="evidence" value="ECO:0007669"/>
    <property type="project" value="InterPro"/>
</dbReference>
<dbReference type="FunFam" id="2.40.110.10:FF:000002">
    <property type="entry name" value="Acyl-CoA dehydrogenase fadE12"/>
    <property type="match status" value="1"/>
</dbReference>
<evidence type="ECO:0000256" key="4">
    <source>
        <dbReference type="ARBA" id="ARBA00022827"/>
    </source>
</evidence>
<dbReference type="PANTHER" id="PTHR43292">
    <property type="entry name" value="ACYL-COA DEHYDROGENASE"/>
    <property type="match status" value="1"/>
</dbReference>
<evidence type="ECO:0000313" key="10">
    <source>
        <dbReference type="EMBL" id="NEV01384.1"/>
    </source>
</evidence>
<sequence length="396" mass="44399">MDFELTDTQRRWRDEIRAFLRESVTPELERERDLEGKLRFGPEARAFRRKVGQKGWWGLTWPKEYGGLAKGAIELHIMASEFDYAKVVPADTTYLSIAPMIMQYGTEENKEDFIPGITHGEFVVAVGYSEPDAGTDLASLRTRAELDGDEWVINGSKIWTSNAHGASHLWLCVRTDPNAPKHQGISVIMVPISTKGIDVQPLICWSDYRTNQVFFTDVRVPRRNLIGEVNKGWGYITGALTLERSAVSTGGDLRREVDDLIEVCRADLVGGVRLIERPSVQQRLAELDADVEVALLYGLRAASLIDNGEIPTATLTSQKIYTSELRQKIADYGMQIFGICGQLSWRDPGAPGHGDSERLYRYAPEIRFAGGTNEVLRDIIAQRGYGMPSYGRSRRS</sequence>
<dbReference type="InterPro" id="IPR036250">
    <property type="entry name" value="AcylCo_DH-like_C"/>
</dbReference>
<feature type="domain" description="Acyl-CoA oxidase/dehydrogenase middle" evidence="8">
    <location>
        <begin position="125"/>
        <end position="217"/>
    </location>
</feature>
<reference evidence="10 11" key="1">
    <citation type="journal article" date="2020" name="Arch. Microbiol.">
        <title>Bradyrhizobium uaiense sp. nov., a new highly efficient cowpea symbiont.</title>
        <authorList>
            <person name="Cabral Michel D."/>
            <person name="Azarias Guimaraes A."/>
            <person name="Martins da Costa E."/>
            <person name="Soares de Carvalho T."/>
            <person name="Balsanelli E."/>
            <person name="Willems A."/>
            <person name="Maltempi de Souza E."/>
            <person name="de Souza Moreira F.M."/>
        </authorList>
    </citation>
    <scope>NUCLEOTIDE SEQUENCE [LARGE SCALE GENOMIC DNA]</scope>
    <source>
        <strain evidence="10 11">UFLA 03-164</strain>
    </source>
</reference>
<evidence type="ECO:0000256" key="3">
    <source>
        <dbReference type="ARBA" id="ARBA00022630"/>
    </source>
</evidence>
<comment type="cofactor">
    <cofactor evidence="1 6">
        <name>FAD</name>
        <dbReference type="ChEBI" id="CHEBI:57692"/>
    </cofactor>
</comment>
<dbReference type="Gene3D" id="1.10.540.10">
    <property type="entry name" value="Acyl-CoA dehydrogenase/oxidase, N-terminal domain"/>
    <property type="match status" value="1"/>
</dbReference>
<dbReference type="InterPro" id="IPR013786">
    <property type="entry name" value="AcylCoA_DH/ox_N"/>
</dbReference>
<keyword evidence="3 6" id="KW-0285">Flavoprotein</keyword>
<feature type="domain" description="Acyl-CoA dehydrogenase/oxidase N-terminal" evidence="9">
    <location>
        <begin position="6"/>
        <end position="121"/>
    </location>
</feature>
<dbReference type="GO" id="GO:0005886">
    <property type="term" value="C:plasma membrane"/>
    <property type="evidence" value="ECO:0007669"/>
    <property type="project" value="TreeGrafter"/>
</dbReference>
<dbReference type="InterPro" id="IPR006091">
    <property type="entry name" value="Acyl-CoA_Oxase/DH_mid-dom"/>
</dbReference>